<gene>
    <name evidence="1" type="ORF">EYC84_006416</name>
</gene>
<accession>A0A5M9K871</accession>
<sequence>MHTSLTSHKANCGITKNHEKLFKVRLNKVSGMKLIIPRDLRLYTFGLDLAGWLAGWLVAINLSISQASTPYNPQHPVIHEEERMYWIPRAKKNIYIYIKVSIAQIPYPRCRSVSIFSPFTIPSDPVRDRIVPFVPSRPFRFPFPTKHKVAAASRPSLPFHAAPPPYYTYYYKDRECRYYIDRIRELCASLIVGDSFSSPNPFQTIS</sequence>
<comment type="caution">
    <text evidence="1">The sequence shown here is derived from an EMBL/GenBank/DDBJ whole genome shotgun (WGS) entry which is preliminary data.</text>
</comment>
<evidence type="ECO:0000313" key="1">
    <source>
        <dbReference type="EMBL" id="KAA8576272.1"/>
    </source>
</evidence>
<reference evidence="1 2" key="1">
    <citation type="submission" date="2019-06" db="EMBL/GenBank/DDBJ databases">
        <title>Genome Sequence of the Brown Rot Fungal Pathogen Monilinia fructicola.</title>
        <authorList>
            <person name="De Miccolis Angelini R.M."/>
            <person name="Landi L."/>
            <person name="Abate D."/>
            <person name="Pollastro S."/>
            <person name="Romanazzi G."/>
            <person name="Faretra F."/>
        </authorList>
    </citation>
    <scope>NUCLEOTIDE SEQUENCE [LARGE SCALE GENOMIC DNA]</scope>
    <source>
        <strain evidence="1 2">Mfrc123</strain>
    </source>
</reference>
<dbReference type="EMBL" id="VICG01000001">
    <property type="protein sequence ID" value="KAA8576272.1"/>
    <property type="molecule type" value="Genomic_DNA"/>
</dbReference>
<evidence type="ECO:0000313" key="2">
    <source>
        <dbReference type="Proteomes" id="UP000322873"/>
    </source>
</evidence>
<organism evidence="1 2">
    <name type="scientific">Monilinia fructicola</name>
    <name type="common">Brown rot fungus</name>
    <name type="synonym">Ciboria fructicola</name>
    <dbReference type="NCBI Taxonomy" id="38448"/>
    <lineage>
        <taxon>Eukaryota</taxon>
        <taxon>Fungi</taxon>
        <taxon>Dikarya</taxon>
        <taxon>Ascomycota</taxon>
        <taxon>Pezizomycotina</taxon>
        <taxon>Leotiomycetes</taxon>
        <taxon>Helotiales</taxon>
        <taxon>Sclerotiniaceae</taxon>
        <taxon>Monilinia</taxon>
    </lineage>
</organism>
<dbReference type="Proteomes" id="UP000322873">
    <property type="component" value="Unassembled WGS sequence"/>
</dbReference>
<name>A0A5M9K871_MONFR</name>
<dbReference type="AlphaFoldDB" id="A0A5M9K871"/>
<protein>
    <submittedName>
        <fullName evidence="1">Uncharacterized protein</fullName>
    </submittedName>
</protein>
<keyword evidence="2" id="KW-1185">Reference proteome</keyword>
<proteinExistence type="predicted"/>